<dbReference type="Gene3D" id="1.20.120.1850">
    <property type="entry name" value="Ebh helix bundles repeating unit (S and A modules)"/>
    <property type="match status" value="2"/>
</dbReference>
<feature type="coiled-coil region" evidence="1">
    <location>
        <begin position="324"/>
        <end position="425"/>
    </location>
</feature>
<dbReference type="KEGG" id="mnh:FG904_02685"/>
<name>A0A5B7XVZ6_9MOLU</name>
<evidence type="ECO:0000256" key="1">
    <source>
        <dbReference type="SAM" id="Coils"/>
    </source>
</evidence>
<evidence type="ECO:0000313" key="5">
    <source>
        <dbReference type="EMBL" id="QCZ36897.1"/>
    </source>
</evidence>
<dbReference type="Proteomes" id="UP000305457">
    <property type="component" value="Chromosome"/>
</dbReference>
<protein>
    <recommendedName>
        <fullName evidence="4">Protein G-related albumin-binding (GA) module domain-containing protein</fullName>
    </recommendedName>
</protein>
<keyword evidence="1" id="KW-0175">Coiled coil</keyword>
<dbReference type="Pfam" id="PF01468">
    <property type="entry name" value="GA"/>
    <property type="match status" value="2"/>
</dbReference>
<feature type="domain" description="Protein G-related albumin-binding (GA) module" evidence="4">
    <location>
        <begin position="573"/>
        <end position="619"/>
    </location>
</feature>
<gene>
    <name evidence="5" type="ORF">FG904_02685</name>
</gene>
<dbReference type="AlphaFoldDB" id="A0A5B7XVZ6"/>
<evidence type="ECO:0000256" key="3">
    <source>
        <dbReference type="SAM" id="SignalP"/>
    </source>
</evidence>
<dbReference type="EMBL" id="CP040825">
    <property type="protein sequence ID" value="QCZ36897.1"/>
    <property type="molecule type" value="Genomic_DNA"/>
</dbReference>
<feature type="region of interest" description="Disordered" evidence="2">
    <location>
        <begin position="39"/>
        <end position="62"/>
    </location>
</feature>
<feature type="coiled-coil region" evidence="1">
    <location>
        <begin position="553"/>
        <end position="580"/>
    </location>
</feature>
<evidence type="ECO:0000313" key="6">
    <source>
        <dbReference type="Proteomes" id="UP000305457"/>
    </source>
</evidence>
<sequence>MKIKSKLRFLPLFGALTLASSVFIAASCNNATHKIDGAEIKPADGKNNNPKPAPVDKDATKKDVKELEEQLKAARQLAIDKVNSYQNSISQSILQREFIEKISVAKNEEQIYSTLTNLTELVDKFNELKTTLEQSKPVSVENSELENVLETNLKTSVSTAETTIADSKLVDTNKNVASILSDLDSKIQNLTTSLNSLKQNLPALKEAYAQIKDSNVLSDNVKTTLNTLLNTISSANQIQIFKDEVKDLSDKVSSLLDELNKSNTLLENSELSDLQKTNLKNDKEQVSELLTDSKLSDLINNNVLATTTNVVEKTEILTTTYNALNELVETINGAKKELETVLNQSFTETAKAQTITLLNHSANKETVLELKSTISSLNNNLAMAKTNITEAKELVAKDETESTKKDKVNQALQQLETIVENNKIKMLEDNSLSKTNSKLAEYVLKLEQALVTTIEEFEAKIRTHYQMSFVDSALEKVVNKFKEAFNNQEQQNTYNSEVQDLISLKEQIKDAINKANEIPEKPTYLSEALNSLTNVFENDKFKTLPTDNFASDKTKIEEIIENLKSQTEKAKKEQTLAQAKKSNSTKVDELSYLSNTVKSELKNQINNLDNLASIESLVNSLSSLQAPIDQLQAEITKGQQYLSTNESKTHDKKSKVQQAVDNAITSVSSSKLNKLKDNNVNDTVSELNTLKQAIIDALALSEPVETPTEDPQQKALEQAKTENKNKIQALTYLSDSLKETLKQKVDSMTSAEEINTYVNSLSSLETPINELKAKLTEGNTYLENNSSKEHAKKTAVKTAVDKANEYLVDSKLNKLKDDNIQDTVAELNTLKQSLTDALNQEEPQDDETEKFKTMVNNALAPSINPNLQTNYADVYNKITSASINRYNFDLFISTTNVEDAKLTLKKLELKPDNRNTLMVTYLAKKLSKPSITAEVTKEINFPNDVMTAINSAEMSDIDTYFNFYKTNLATNTVSDMVASQLPLIFQPKETKFGKFFNYALANQNGGFENGKAFIYVDIKYQDQTIKTIKVYSKIKLKQKQTSMTHEMLNILKHLKTQQCIIQH</sequence>
<accession>A0A5B7XVZ6</accession>
<dbReference type="RefSeq" id="WP_139592377.1">
    <property type="nucleotide sequence ID" value="NZ_CP040825.1"/>
</dbReference>
<evidence type="ECO:0000259" key="4">
    <source>
        <dbReference type="Pfam" id="PF01468"/>
    </source>
</evidence>
<feature type="coiled-coil region" evidence="1">
    <location>
        <begin position="180"/>
        <end position="214"/>
    </location>
</feature>
<reference evidence="5 6" key="1">
    <citation type="submission" date="2019-06" db="EMBL/GenBank/DDBJ databases">
        <title>Mycoplasma sp. 2F1A isolated from ostrich.</title>
        <authorList>
            <person name="Spergser J."/>
        </authorList>
    </citation>
    <scope>NUCLEOTIDE SEQUENCE [LARGE SCALE GENOMIC DNA]</scope>
    <source>
        <strain evidence="5 6">2F1A</strain>
    </source>
</reference>
<dbReference type="PROSITE" id="PS51257">
    <property type="entry name" value="PROKAR_LIPOPROTEIN"/>
    <property type="match status" value="1"/>
</dbReference>
<feature type="signal peptide" evidence="3">
    <location>
        <begin position="1"/>
        <end position="25"/>
    </location>
</feature>
<evidence type="ECO:0000256" key="2">
    <source>
        <dbReference type="SAM" id="MobiDB-lite"/>
    </source>
</evidence>
<feature type="domain" description="Protein G-related albumin-binding (GA) module" evidence="4">
    <location>
        <begin position="715"/>
        <end position="760"/>
    </location>
</feature>
<keyword evidence="3" id="KW-0732">Signal</keyword>
<organism evidence="5 6">
    <name type="scientific">Mycoplasma nasistruthionis</name>
    <dbReference type="NCBI Taxonomy" id="353852"/>
    <lineage>
        <taxon>Bacteria</taxon>
        <taxon>Bacillati</taxon>
        <taxon>Mycoplasmatota</taxon>
        <taxon>Mollicutes</taxon>
        <taxon>Mycoplasmataceae</taxon>
        <taxon>Mycoplasma</taxon>
    </lineage>
</organism>
<proteinExistence type="predicted"/>
<feature type="chain" id="PRO_5022963425" description="Protein G-related albumin-binding (GA) module domain-containing protein" evidence="3">
    <location>
        <begin position="26"/>
        <end position="1063"/>
    </location>
</feature>
<dbReference type="InterPro" id="IPR002988">
    <property type="entry name" value="GA_module"/>
</dbReference>